<evidence type="ECO:0000313" key="3">
    <source>
        <dbReference type="Proteomes" id="UP000887561"/>
    </source>
</evidence>
<dbReference type="Gene3D" id="3.40.50.720">
    <property type="entry name" value="NAD(P)-binding Rossmann-like Domain"/>
    <property type="match status" value="1"/>
</dbReference>
<dbReference type="Pfam" id="PF01549">
    <property type="entry name" value="ShK"/>
    <property type="match status" value="1"/>
</dbReference>
<dbReference type="InterPro" id="IPR036291">
    <property type="entry name" value="NAD(P)-bd_dom_sf"/>
</dbReference>
<sequence length="433" mass="48091">MINGFNSGNAPHCVSKVKIGGLCTGFDGFNICWGGVCQAGLCIHGSPPPQIRLPQSNSLSHSDGHSFAETFQNAIGVKPRTQQRLVLRQHQTTSTAIKGRFINATSTGCFNDDPCCSAWGRLGECEANPSFMLKYCRRACRQCASVVDTKVMITIAITGGSGFLAAHLIYRMQYRTDIKEIRTIDRKPFKQLEGLELLSTNEKSSPRLVHYRLDLLDATMLEKALYGVDLVFHLARKSLELLQVGNQRLLDDEYIRDNLLATRSLLDMIFKLSVPRLIYIGGDNFGTSEAIHCSLPNKFLLGKYGESRAKAELEGRQRCGKPLSDGSIFHAVFLRPVHIYGEGELKLPKALQRIAKYGGIIPTLEGHSNGMHQFIYVGHLMQIVEECIGILLLEESAIRVSSEYFYCMDETGCTKFNKVVYSPSQVISDSNVI</sequence>
<dbReference type="GO" id="GO:0016616">
    <property type="term" value="F:oxidoreductase activity, acting on the CH-OH group of donors, NAD or NADP as acceptor"/>
    <property type="evidence" value="ECO:0007669"/>
    <property type="project" value="InterPro"/>
</dbReference>
<dbReference type="PANTHER" id="PTHR43000">
    <property type="entry name" value="DTDP-D-GLUCOSE 4,6-DEHYDRATASE-RELATED"/>
    <property type="match status" value="1"/>
</dbReference>
<proteinExistence type="predicted"/>
<evidence type="ECO:0000313" key="4">
    <source>
        <dbReference type="WBParaSite" id="scaffold9375_cov373.g13896"/>
    </source>
</evidence>
<reference evidence="4" key="1">
    <citation type="submission" date="2022-11" db="UniProtKB">
        <authorList>
            <consortium name="WormBaseParasite"/>
        </authorList>
    </citation>
    <scope>IDENTIFICATION</scope>
</reference>
<feature type="disulfide bond" evidence="1">
    <location>
        <begin position="109"/>
        <end position="143"/>
    </location>
</feature>
<evidence type="ECO:0000259" key="2">
    <source>
        <dbReference type="PROSITE" id="PS51670"/>
    </source>
</evidence>
<dbReference type="PROSITE" id="PS51670">
    <property type="entry name" value="SHKT"/>
    <property type="match status" value="1"/>
</dbReference>
<keyword evidence="1" id="KW-1015">Disulfide bond</keyword>
<dbReference type="WBParaSite" id="scaffold9375_cov373.g13896">
    <property type="protein sequence ID" value="scaffold9375_cov373.g13896"/>
    <property type="gene ID" value="scaffold9375_cov373.g13896"/>
</dbReference>
<dbReference type="GO" id="GO:0006694">
    <property type="term" value="P:steroid biosynthetic process"/>
    <property type="evidence" value="ECO:0007669"/>
    <property type="project" value="InterPro"/>
</dbReference>
<name>A0A915NE43_MELJA</name>
<feature type="domain" description="ShKT" evidence="2">
    <location>
        <begin position="109"/>
        <end position="143"/>
    </location>
</feature>
<keyword evidence="3" id="KW-1185">Reference proteome</keyword>
<dbReference type="AlphaFoldDB" id="A0A915NE43"/>
<dbReference type="InterPro" id="IPR003582">
    <property type="entry name" value="ShKT_dom"/>
</dbReference>
<dbReference type="Proteomes" id="UP000887561">
    <property type="component" value="Unplaced"/>
</dbReference>
<dbReference type="SUPFAM" id="SSF51735">
    <property type="entry name" value="NAD(P)-binding Rossmann-fold domains"/>
    <property type="match status" value="1"/>
</dbReference>
<evidence type="ECO:0000256" key="1">
    <source>
        <dbReference type="PROSITE-ProRule" id="PRU01005"/>
    </source>
</evidence>
<dbReference type="Pfam" id="PF01073">
    <property type="entry name" value="3Beta_HSD"/>
    <property type="match status" value="1"/>
</dbReference>
<comment type="caution">
    <text evidence="1">Lacks conserved residue(s) required for the propagation of feature annotation.</text>
</comment>
<dbReference type="SMART" id="SM00254">
    <property type="entry name" value="ShKT"/>
    <property type="match status" value="1"/>
</dbReference>
<dbReference type="InterPro" id="IPR002225">
    <property type="entry name" value="3Beta_OHSteriod_DH/Estase"/>
</dbReference>
<accession>A0A915NE43</accession>
<organism evidence="3 4">
    <name type="scientific">Meloidogyne javanica</name>
    <name type="common">Root-knot nematode worm</name>
    <dbReference type="NCBI Taxonomy" id="6303"/>
    <lineage>
        <taxon>Eukaryota</taxon>
        <taxon>Metazoa</taxon>
        <taxon>Ecdysozoa</taxon>
        <taxon>Nematoda</taxon>
        <taxon>Chromadorea</taxon>
        <taxon>Rhabditida</taxon>
        <taxon>Tylenchina</taxon>
        <taxon>Tylenchomorpha</taxon>
        <taxon>Tylenchoidea</taxon>
        <taxon>Meloidogynidae</taxon>
        <taxon>Meloidogyninae</taxon>
        <taxon>Meloidogyne</taxon>
        <taxon>Meloidogyne incognita group</taxon>
    </lineage>
</organism>
<protein>
    <submittedName>
        <fullName evidence="4">ShKT domain-containing protein</fullName>
    </submittedName>
</protein>